<dbReference type="OrthoDB" id="443465at2"/>
<sequence length="78" mass="8649">MIEVTTMQLKAIAFPNLQQLAEGFTGRSHIFTNTNHWLQQKDQRFFILTGEPGVGKSAIAILSNPKGYFSITPGNGRL</sequence>
<dbReference type="STRING" id="549789.NIES30_23145"/>
<dbReference type="RefSeq" id="WP_073610820.1">
    <property type="nucleotide sequence ID" value="NZ_MRCG01000025.1"/>
</dbReference>
<proteinExistence type="predicted"/>
<accession>A0A1U7IZA2</accession>
<dbReference type="SUPFAM" id="SSF52540">
    <property type="entry name" value="P-loop containing nucleoside triphosphate hydrolases"/>
    <property type="match status" value="1"/>
</dbReference>
<dbReference type="EMBL" id="MRCG01000025">
    <property type="protein sequence ID" value="OKH44198.1"/>
    <property type="molecule type" value="Genomic_DNA"/>
</dbReference>
<dbReference type="InterPro" id="IPR027417">
    <property type="entry name" value="P-loop_NTPase"/>
</dbReference>
<name>A0A1U7IZA2_9CYAN</name>
<protein>
    <submittedName>
        <fullName evidence="1">Uncharacterized protein</fullName>
    </submittedName>
</protein>
<organism evidence="1 2">
    <name type="scientific">Phormidium tenue NIES-30</name>
    <dbReference type="NCBI Taxonomy" id="549789"/>
    <lineage>
        <taxon>Bacteria</taxon>
        <taxon>Bacillati</taxon>
        <taxon>Cyanobacteriota</taxon>
        <taxon>Cyanophyceae</taxon>
        <taxon>Oscillatoriophycideae</taxon>
        <taxon>Oscillatoriales</taxon>
        <taxon>Oscillatoriaceae</taxon>
        <taxon>Phormidium</taxon>
    </lineage>
</organism>
<dbReference type="Proteomes" id="UP000185557">
    <property type="component" value="Unassembled WGS sequence"/>
</dbReference>
<gene>
    <name evidence="1" type="ORF">NIES30_23145</name>
</gene>
<dbReference type="AlphaFoldDB" id="A0A1U7IZA2"/>
<keyword evidence="2" id="KW-1185">Reference proteome</keyword>
<evidence type="ECO:0000313" key="2">
    <source>
        <dbReference type="Proteomes" id="UP000185557"/>
    </source>
</evidence>
<comment type="caution">
    <text evidence="1">The sequence shown here is derived from an EMBL/GenBank/DDBJ whole genome shotgun (WGS) entry which is preliminary data.</text>
</comment>
<evidence type="ECO:0000313" key="1">
    <source>
        <dbReference type="EMBL" id="OKH44198.1"/>
    </source>
</evidence>
<reference evidence="1 2" key="1">
    <citation type="submission" date="2016-11" db="EMBL/GenBank/DDBJ databases">
        <title>Draft Genome Sequences of Nine Cyanobacterial Strains from Diverse Habitats.</title>
        <authorList>
            <person name="Zhu T."/>
            <person name="Hou S."/>
            <person name="Lu X."/>
            <person name="Hess W.R."/>
        </authorList>
    </citation>
    <scope>NUCLEOTIDE SEQUENCE [LARGE SCALE GENOMIC DNA]</scope>
    <source>
        <strain evidence="1 2">NIES-30</strain>
    </source>
</reference>
<dbReference type="Gene3D" id="3.40.50.300">
    <property type="entry name" value="P-loop containing nucleotide triphosphate hydrolases"/>
    <property type="match status" value="1"/>
</dbReference>